<accession>A0AAJ4XCN3</accession>
<evidence type="ECO:0000313" key="2">
    <source>
        <dbReference type="EMBL" id="SNV53367.1"/>
    </source>
</evidence>
<proteinExistence type="predicted"/>
<name>A0AAJ4XCN3_9SPHI</name>
<feature type="chain" id="PRO_5042534652" evidence="1">
    <location>
        <begin position="23"/>
        <end position="127"/>
    </location>
</feature>
<reference evidence="2 3" key="1">
    <citation type="submission" date="2017-06" db="EMBL/GenBank/DDBJ databases">
        <authorList>
            <consortium name="Pathogen Informatics"/>
        </authorList>
    </citation>
    <scope>NUCLEOTIDE SEQUENCE [LARGE SCALE GENOMIC DNA]</scope>
    <source>
        <strain evidence="2 3">NCTC12149</strain>
    </source>
</reference>
<gene>
    <name evidence="2" type="ORF">SAMEA4412673_02864</name>
</gene>
<sequence length="127" mass="14245">MMTKIVYIICFTLIALMSPKHTVACSEHQEKAPMETSCDTDQHHATNEHDCCDTETTDHADNKKENSTCGDSNCCCPMMANHSCCLYSNPAFEFHFHTPAYKEKISTLLVFLETTGYSSIFIPPKIA</sequence>
<dbReference type="Proteomes" id="UP000215355">
    <property type="component" value="Chromosome 1"/>
</dbReference>
<evidence type="ECO:0000313" key="3">
    <source>
        <dbReference type="Proteomes" id="UP000215355"/>
    </source>
</evidence>
<feature type="signal peptide" evidence="1">
    <location>
        <begin position="1"/>
        <end position="22"/>
    </location>
</feature>
<keyword evidence="1" id="KW-0732">Signal</keyword>
<organism evidence="2 3">
    <name type="scientific">Sphingobacterium mizutaii</name>
    <dbReference type="NCBI Taxonomy" id="1010"/>
    <lineage>
        <taxon>Bacteria</taxon>
        <taxon>Pseudomonadati</taxon>
        <taxon>Bacteroidota</taxon>
        <taxon>Sphingobacteriia</taxon>
        <taxon>Sphingobacteriales</taxon>
        <taxon>Sphingobacteriaceae</taxon>
        <taxon>Sphingobacterium</taxon>
    </lineage>
</organism>
<dbReference type="KEGG" id="smiz:4412673_02864"/>
<dbReference type="AlphaFoldDB" id="A0AAJ4XCN3"/>
<evidence type="ECO:0000256" key="1">
    <source>
        <dbReference type="SAM" id="SignalP"/>
    </source>
</evidence>
<protein>
    <submittedName>
        <fullName evidence="2">Uncharacterized protein</fullName>
    </submittedName>
</protein>
<dbReference type="EMBL" id="LT906468">
    <property type="protein sequence ID" value="SNV53367.1"/>
    <property type="molecule type" value="Genomic_DNA"/>
</dbReference>